<dbReference type="GeneID" id="108628796"/>
<dbReference type="PANTHER" id="PTHR46790:SF1">
    <property type="entry name" value="CENTROMERE PROTEIN N"/>
    <property type="match status" value="1"/>
</dbReference>
<dbReference type="AlphaFoldDB" id="A0AAJ7NAZ9"/>
<dbReference type="KEGG" id="ccal:108628796"/>
<proteinExistence type="predicted"/>
<organism evidence="1 2">
    <name type="scientific">Ceratina calcarata</name>
    <dbReference type="NCBI Taxonomy" id="156304"/>
    <lineage>
        <taxon>Eukaryota</taxon>
        <taxon>Metazoa</taxon>
        <taxon>Ecdysozoa</taxon>
        <taxon>Arthropoda</taxon>
        <taxon>Hexapoda</taxon>
        <taxon>Insecta</taxon>
        <taxon>Pterygota</taxon>
        <taxon>Neoptera</taxon>
        <taxon>Endopterygota</taxon>
        <taxon>Hymenoptera</taxon>
        <taxon>Apocrita</taxon>
        <taxon>Aculeata</taxon>
        <taxon>Apoidea</taxon>
        <taxon>Anthophila</taxon>
        <taxon>Apidae</taxon>
        <taxon>Ceratina</taxon>
        <taxon>Zadontomerus</taxon>
    </lineage>
</organism>
<dbReference type="GO" id="GO:0005654">
    <property type="term" value="C:nucleoplasm"/>
    <property type="evidence" value="ECO:0007669"/>
    <property type="project" value="TreeGrafter"/>
</dbReference>
<dbReference type="RefSeq" id="XP_017886455.1">
    <property type="nucleotide sequence ID" value="XM_018030966.2"/>
</dbReference>
<dbReference type="Proteomes" id="UP000694925">
    <property type="component" value="Unplaced"/>
</dbReference>
<keyword evidence="1" id="KW-1185">Reference proteome</keyword>
<dbReference type="InterPro" id="IPR052011">
    <property type="entry name" value="CENP-NAC/CAD_complex"/>
</dbReference>
<evidence type="ECO:0000313" key="1">
    <source>
        <dbReference type="Proteomes" id="UP000694925"/>
    </source>
</evidence>
<accession>A0AAJ7NAZ9</accession>
<protein>
    <submittedName>
        <fullName evidence="2">Uncharacterized protein LOC108628796</fullName>
    </submittedName>
</protein>
<dbReference type="PANTHER" id="PTHR46790">
    <property type="entry name" value="CENTROMERE PROTEIN N"/>
    <property type="match status" value="1"/>
</dbReference>
<name>A0AAJ7NAZ9_9HYME</name>
<sequence length="345" mass="39976">MPVAKLKVQQQIANIIKRFKFDELETSVMTTFPEISWTDLKSALVKHRRAFISTNVALVFRQLISEAKIEDKVLCDRLLTLQLIDISWHSKKSIWYCYTFTDSNRSSSYLTSTQIQTNMQDYFDSLNIATDIRINVHNDITYISLMEKVSTSRKRKLQHVRPIYVAFFMDQKYFFSTHKHLSSDILNAVAKGVGFDNPKRLKLSGRVLQSLNQLCWNKKEGAVNSENVTEDLTYIENEPDIRDTGVDFTQQNARENYTKRCFSDNPPNLEKLVCTGLEIPFSHESIAMELAGEEISVKWEFRSRDIATWLSKLIERRVLVTPVPHYISNLMTLGRNELTLARDSD</sequence>
<gene>
    <name evidence="2" type="primary">LOC108628796</name>
</gene>
<evidence type="ECO:0000313" key="2">
    <source>
        <dbReference type="RefSeq" id="XP_017886455.1"/>
    </source>
</evidence>
<reference evidence="2" key="1">
    <citation type="submission" date="2025-08" db="UniProtKB">
        <authorList>
            <consortium name="RefSeq"/>
        </authorList>
    </citation>
    <scope>IDENTIFICATION</scope>
    <source>
        <tissue evidence="2">Whole body</tissue>
    </source>
</reference>